<proteinExistence type="predicted"/>
<feature type="region of interest" description="Disordered" evidence="1">
    <location>
        <begin position="95"/>
        <end position="118"/>
    </location>
</feature>
<sequence>MHQSSACSLNLTPACLPQTLHHTMQERRSSGFQETINGGAKHCCYHEGNGELVFVQHGCQVGGGRSLHCKTASRRASHVDNLQSPLRQITMKPIPVGNDDHMTTRNSAHNNARSSILK</sequence>
<dbReference type="VEuPathDB" id="FungiDB:MYCFIDRAFT_211287"/>
<dbReference type="KEGG" id="pfj:MYCFIDRAFT_211287"/>
<evidence type="ECO:0000313" key="3">
    <source>
        <dbReference type="Proteomes" id="UP000016932"/>
    </source>
</evidence>
<dbReference type="EMBL" id="KB446558">
    <property type="protein sequence ID" value="EME83269.1"/>
    <property type="molecule type" value="Genomic_DNA"/>
</dbReference>
<feature type="compositionally biased region" description="Polar residues" evidence="1">
    <location>
        <begin position="104"/>
        <end position="118"/>
    </location>
</feature>
<dbReference type="RefSeq" id="XP_007926550.1">
    <property type="nucleotide sequence ID" value="XM_007928359.1"/>
</dbReference>
<protein>
    <submittedName>
        <fullName evidence="2">Uncharacterized protein</fullName>
    </submittedName>
</protein>
<gene>
    <name evidence="2" type="ORF">MYCFIDRAFT_182764</name>
</gene>
<dbReference type="HOGENOM" id="CLU_2074185_0_0_1"/>
<keyword evidence="3" id="KW-1185">Reference proteome</keyword>
<evidence type="ECO:0000256" key="1">
    <source>
        <dbReference type="SAM" id="MobiDB-lite"/>
    </source>
</evidence>
<dbReference type="AlphaFoldDB" id="M2ZWA9"/>
<dbReference type="Proteomes" id="UP000016932">
    <property type="component" value="Unassembled WGS sequence"/>
</dbReference>
<evidence type="ECO:0000313" key="2">
    <source>
        <dbReference type="EMBL" id="EME83269.1"/>
    </source>
</evidence>
<accession>M2ZWA9</accession>
<organism evidence="2 3">
    <name type="scientific">Pseudocercospora fijiensis (strain CIRAD86)</name>
    <name type="common">Black leaf streak disease fungus</name>
    <name type="synonym">Mycosphaerella fijiensis</name>
    <dbReference type="NCBI Taxonomy" id="383855"/>
    <lineage>
        <taxon>Eukaryota</taxon>
        <taxon>Fungi</taxon>
        <taxon>Dikarya</taxon>
        <taxon>Ascomycota</taxon>
        <taxon>Pezizomycotina</taxon>
        <taxon>Dothideomycetes</taxon>
        <taxon>Dothideomycetidae</taxon>
        <taxon>Mycosphaerellales</taxon>
        <taxon>Mycosphaerellaceae</taxon>
        <taxon>Pseudocercospora</taxon>
    </lineage>
</organism>
<name>M2ZWA9_PSEFD</name>
<reference evidence="2 3" key="1">
    <citation type="journal article" date="2012" name="PLoS Pathog.">
        <title>Diverse lifestyles and strategies of plant pathogenesis encoded in the genomes of eighteen Dothideomycetes fungi.</title>
        <authorList>
            <person name="Ohm R.A."/>
            <person name="Feau N."/>
            <person name="Henrissat B."/>
            <person name="Schoch C.L."/>
            <person name="Horwitz B.A."/>
            <person name="Barry K.W."/>
            <person name="Condon B.J."/>
            <person name="Copeland A.C."/>
            <person name="Dhillon B."/>
            <person name="Glaser F."/>
            <person name="Hesse C.N."/>
            <person name="Kosti I."/>
            <person name="LaButti K."/>
            <person name="Lindquist E.A."/>
            <person name="Lucas S."/>
            <person name="Salamov A.A."/>
            <person name="Bradshaw R.E."/>
            <person name="Ciuffetti L."/>
            <person name="Hamelin R.C."/>
            <person name="Kema G.H.J."/>
            <person name="Lawrence C."/>
            <person name="Scott J.A."/>
            <person name="Spatafora J.W."/>
            <person name="Turgeon B.G."/>
            <person name="de Wit P.J.G.M."/>
            <person name="Zhong S."/>
            <person name="Goodwin S.B."/>
            <person name="Grigoriev I.V."/>
        </authorList>
    </citation>
    <scope>NUCLEOTIDE SEQUENCE [LARGE SCALE GENOMIC DNA]</scope>
    <source>
        <strain evidence="2 3">CIRAD86</strain>
    </source>
</reference>